<sequence>MRAALSILGLVIAFAIVLSMMKKQSVSLTKVGVAASANSAASAASGTGVAQNIPDAVRQQLQDAAQQAAQRASEAMP</sequence>
<dbReference type="Proteomes" id="UP001221189">
    <property type="component" value="Unassembled WGS sequence"/>
</dbReference>
<organism evidence="1 2">
    <name type="scientific">Roseateles albus</name>
    <dbReference type="NCBI Taxonomy" id="2987525"/>
    <lineage>
        <taxon>Bacteria</taxon>
        <taxon>Pseudomonadati</taxon>
        <taxon>Pseudomonadota</taxon>
        <taxon>Betaproteobacteria</taxon>
        <taxon>Burkholderiales</taxon>
        <taxon>Sphaerotilaceae</taxon>
        <taxon>Roseateles</taxon>
    </lineage>
</organism>
<reference evidence="1 2" key="1">
    <citation type="submission" date="2022-10" db="EMBL/GenBank/DDBJ databases">
        <title>Paucibacter sp. hw1 Genome sequencing.</title>
        <authorList>
            <person name="Park S."/>
        </authorList>
    </citation>
    <scope>NUCLEOTIDE SEQUENCE [LARGE SCALE GENOMIC DNA]</scope>
    <source>
        <strain evidence="2">hw1</strain>
    </source>
</reference>
<dbReference type="RefSeq" id="WP_273599247.1">
    <property type="nucleotide sequence ID" value="NZ_JAQQXT010000002.1"/>
</dbReference>
<keyword evidence="2" id="KW-1185">Reference proteome</keyword>
<accession>A0ABT5KAB5</accession>
<comment type="caution">
    <text evidence="1">The sequence shown here is derived from an EMBL/GenBank/DDBJ whole genome shotgun (WGS) entry which is preliminary data.</text>
</comment>
<name>A0ABT5KAB5_9BURK</name>
<proteinExistence type="predicted"/>
<protein>
    <submittedName>
        <fullName evidence="1">Uncharacterized protein</fullName>
    </submittedName>
</protein>
<evidence type="ECO:0000313" key="1">
    <source>
        <dbReference type="EMBL" id="MDC8770877.1"/>
    </source>
</evidence>
<gene>
    <name evidence="1" type="ORF">PRZ03_04780</name>
</gene>
<evidence type="ECO:0000313" key="2">
    <source>
        <dbReference type="Proteomes" id="UP001221189"/>
    </source>
</evidence>
<dbReference type="EMBL" id="JAQQXT010000002">
    <property type="protein sequence ID" value="MDC8770877.1"/>
    <property type="molecule type" value="Genomic_DNA"/>
</dbReference>